<evidence type="ECO:0000313" key="2">
    <source>
        <dbReference type="EMBL" id="CAD6195514.1"/>
    </source>
</evidence>
<evidence type="ECO:0000256" key="1">
    <source>
        <dbReference type="SAM" id="MobiDB-lite"/>
    </source>
</evidence>
<evidence type="ECO:0000313" key="3">
    <source>
        <dbReference type="Proteomes" id="UP000835052"/>
    </source>
</evidence>
<proteinExistence type="predicted"/>
<dbReference type="AlphaFoldDB" id="A0A8S1HIE0"/>
<feature type="compositionally biased region" description="Basic and acidic residues" evidence="1">
    <location>
        <begin position="238"/>
        <end position="248"/>
    </location>
</feature>
<organism evidence="2 3">
    <name type="scientific">Caenorhabditis auriculariae</name>
    <dbReference type="NCBI Taxonomy" id="2777116"/>
    <lineage>
        <taxon>Eukaryota</taxon>
        <taxon>Metazoa</taxon>
        <taxon>Ecdysozoa</taxon>
        <taxon>Nematoda</taxon>
        <taxon>Chromadorea</taxon>
        <taxon>Rhabditida</taxon>
        <taxon>Rhabditina</taxon>
        <taxon>Rhabditomorpha</taxon>
        <taxon>Rhabditoidea</taxon>
        <taxon>Rhabditidae</taxon>
        <taxon>Peloderinae</taxon>
        <taxon>Caenorhabditis</taxon>
    </lineage>
</organism>
<sequence>MTQPLRHSFLGPQLRTPSRGTDQEFEYTSKAGICLWVSHKTHSCFSRNFQINYVLDGLKMRTTPAPAATSPTVGFDNEACKAAGSVFIILPSGLSVDLIPFLPTPKQLRGKSTDKVVSLVVLSAMKSIAPLDILLPCYSGSEMPSRMVYVGDSLLDGLFNFLDFPTPMDRSQELQRIKPLISSTVNDYLERHRSQYCKRVNDKLAGQKMAEALLKDIAMQEESESPEEIDEYEDALNDADRQPGDEAMKQTAQEILPAESV</sequence>
<accession>A0A8S1HIE0</accession>
<reference evidence="2" key="1">
    <citation type="submission" date="2020-10" db="EMBL/GenBank/DDBJ databases">
        <authorList>
            <person name="Kikuchi T."/>
        </authorList>
    </citation>
    <scope>NUCLEOTIDE SEQUENCE</scope>
    <source>
        <strain evidence="2">NKZ352</strain>
    </source>
</reference>
<dbReference type="Proteomes" id="UP000835052">
    <property type="component" value="Unassembled WGS sequence"/>
</dbReference>
<name>A0A8S1HIE0_9PELO</name>
<dbReference type="EMBL" id="CAJGYM010000056">
    <property type="protein sequence ID" value="CAD6195514.1"/>
    <property type="molecule type" value="Genomic_DNA"/>
</dbReference>
<protein>
    <submittedName>
        <fullName evidence="2">Uncharacterized protein</fullName>
    </submittedName>
</protein>
<comment type="caution">
    <text evidence="2">The sequence shown here is derived from an EMBL/GenBank/DDBJ whole genome shotgun (WGS) entry which is preliminary data.</text>
</comment>
<keyword evidence="3" id="KW-1185">Reference proteome</keyword>
<feature type="region of interest" description="Disordered" evidence="1">
    <location>
        <begin position="238"/>
        <end position="261"/>
    </location>
</feature>
<gene>
    <name evidence="2" type="ORF">CAUJ_LOCUS11433</name>
</gene>